<evidence type="ECO:0000313" key="2">
    <source>
        <dbReference type="EnsemblPlants" id="OB03G22080.1"/>
    </source>
</evidence>
<feature type="compositionally biased region" description="Basic residues" evidence="1">
    <location>
        <begin position="1"/>
        <end position="19"/>
    </location>
</feature>
<reference evidence="2" key="1">
    <citation type="journal article" date="2013" name="Nat. Commun.">
        <title>Whole-genome sequencing of Oryza brachyantha reveals mechanisms underlying Oryza genome evolution.</title>
        <authorList>
            <person name="Chen J."/>
            <person name="Huang Q."/>
            <person name="Gao D."/>
            <person name="Wang J."/>
            <person name="Lang Y."/>
            <person name="Liu T."/>
            <person name="Li B."/>
            <person name="Bai Z."/>
            <person name="Luis Goicoechea J."/>
            <person name="Liang C."/>
            <person name="Chen C."/>
            <person name="Zhang W."/>
            <person name="Sun S."/>
            <person name="Liao Y."/>
            <person name="Zhang X."/>
            <person name="Yang L."/>
            <person name="Song C."/>
            <person name="Wang M."/>
            <person name="Shi J."/>
            <person name="Liu G."/>
            <person name="Liu J."/>
            <person name="Zhou H."/>
            <person name="Zhou W."/>
            <person name="Yu Q."/>
            <person name="An N."/>
            <person name="Chen Y."/>
            <person name="Cai Q."/>
            <person name="Wang B."/>
            <person name="Liu B."/>
            <person name="Min J."/>
            <person name="Huang Y."/>
            <person name="Wu H."/>
            <person name="Li Z."/>
            <person name="Zhang Y."/>
            <person name="Yin Y."/>
            <person name="Song W."/>
            <person name="Jiang J."/>
            <person name="Jackson S.A."/>
            <person name="Wing R.A."/>
            <person name="Wang J."/>
            <person name="Chen M."/>
        </authorList>
    </citation>
    <scope>NUCLEOTIDE SEQUENCE [LARGE SCALE GENOMIC DNA]</scope>
    <source>
        <strain evidence="2">cv. IRGC 101232</strain>
    </source>
</reference>
<protein>
    <submittedName>
        <fullName evidence="2">Uncharacterized protein</fullName>
    </submittedName>
</protein>
<sequence>MMMMRRRRDNQTRRGRRPSITHAPTLGPAHARKTKQGEKGSEIKGQMNERWCYPIADLGRPSCALLSSCLWALAQKTACAAAAKNSSFLISTDRIVNPIPMPTQYKLQTRA</sequence>
<name>J3LMD2_ORYBR</name>
<dbReference type="Proteomes" id="UP000006038">
    <property type="component" value="Chromosome 3"/>
</dbReference>
<keyword evidence="3" id="KW-1185">Reference proteome</keyword>
<dbReference type="AlphaFoldDB" id="J3LMD2"/>
<evidence type="ECO:0000313" key="3">
    <source>
        <dbReference type="Proteomes" id="UP000006038"/>
    </source>
</evidence>
<organism evidence="2">
    <name type="scientific">Oryza brachyantha</name>
    <name type="common">malo sina</name>
    <dbReference type="NCBI Taxonomy" id="4533"/>
    <lineage>
        <taxon>Eukaryota</taxon>
        <taxon>Viridiplantae</taxon>
        <taxon>Streptophyta</taxon>
        <taxon>Embryophyta</taxon>
        <taxon>Tracheophyta</taxon>
        <taxon>Spermatophyta</taxon>
        <taxon>Magnoliopsida</taxon>
        <taxon>Liliopsida</taxon>
        <taxon>Poales</taxon>
        <taxon>Poaceae</taxon>
        <taxon>BOP clade</taxon>
        <taxon>Oryzoideae</taxon>
        <taxon>Oryzeae</taxon>
        <taxon>Oryzinae</taxon>
        <taxon>Oryza</taxon>
    </lineage>
</organism>
<dbReference type="HOGENOM" id="CLU_2162310_0_0_1"/>
<feature type="region of interest" description="Disordered" evidence="1">
    <location>
        <begin position="1"/>
        <end position="43"/>
    </location>
</feature>
<proteinExistence type="predicted"/>
<dbReference type="EnsemblPlants" id="OB03G22080.1">
    <property type="protein sequence ID" value="OB03G22080.1"/>
    <property type="gene ID" value="OB03G22080"/>
</dbReference>
<accession>J3LMD2</accession>
<evidence type="ECO:0000256" key="1">
    <source>
        <dbReference type="SAM" id="MobiDB-lite"/>
    </source>
</evidence>
<reference evidence="2" key="2">
    <citation type="submission" date="2013-04" db="UniProtKB">
        <authorList>
            <consortium name="EnsemblPlants"/>
        </authorList>
    </citation>
    <scope>IDENTIFICATION</scope>
</reference>
<dbReference type="Gramene" id="OB03G22080.1">
    <property type="protein sequence ID" value="OB03G22080.1"/>
    <property type="gene ID" value="OB03G22080"/>
</dbReference>